<dbReference type="PANTHER" id="PTHR47784">
    <property type="entry name" value="STEROL UPTAKE CONTROL PROTEIN 2"/>
    <property type="match status" value="1"/>
</dbReference>
<evidence type="ECO:0000313" key="4">
    <source>
        <dbReference type="EMBL" id="ATY60488.1"/>
    </source>
</evidence>
<dbReference type="InterPro" id="IPR001138">
    <property type="entry name" value="Zn2Cys6_DnaBD"/>
</dbReference>
<keyword evidence="1" id="KW-0539">Nucleus</keyword>
<dbReference type="SMART" id="SM00066">
    <property type="entry name" value="GAL4"/>
    <property type="match status" value="1"/>
</dbReference>
<accession>A0A2H4SBJ3</accession>
<evidence type="ECO:0000259" key="3">
    <source>
        <dbReference type="PROSITE" id="PS50048"/>
    </source>
</evidence>
<organism evidence="4 5">
    <name type="scientific">Cordyceps militaris</name>
    <name type="common">Caterpillar fungus</name>
    <name type="synonym">Clavaria militaris</name>
    <dbReference type="NCBI Taxonomy" id="73501"/>
    <lineage>
        <taxon>Eukaryota</taxon>
        <taxon>Fungi</taxon>
        <taxon>Dikarya</taxon>
        <taxon>Ascomycota</taxon>
        <taxon>Pezizomycotina</taxon>
        <taxon>Sordariomycetes</taxon>
        <taxon>Hypocreomycetidae</taxon>
        <taxon>Hypocreales</taxon>
        <taxon>Cordycipitaceae</taxon>
        <taxon>Cordyceps</taxon>
    </lineage>
</organism>
<dbReference type="GO" id="GO:0001228">
    <property type="term" value="F:DNA-binding transcription activator activity, RNA polymerase II-specific"/>
    <property type="evidence" value="ECO:0007669"/>
    <property type="project" value="TreeGrafter"/>
</dbReference>
<dbReference type="SUPFAM" id="SSF57701">
    <property type="entry name" value="Zn2/Cys6 DNA-binding domain"/>
    <property type="match status" value="1"/>
</dbReference>
<evidence type="ECO:0000256" key="1">
    <source>
        <dbReference type="ARBA" id="ARBA00023242"/>
    </source>
</evidence>
<dbReference type="AlphaFoldDB" id="A0A2H4SBJ3"/>
<dbReference type="GO" id="GO:0008270">
    <property type="term" value="F:zinc ion binding"/>
    <property type="evidence" value="ECO:0007669"/>
    <property type="project" value="InterPro"/>
</dbReference>
<sequence>MDKTWRRSHYKSRSGCAECKRRRIKCDEVRPACGHCVKSGRVCPYRSPHNGLPGGVVSRSGPATPASAAETGLIPRDEEGQEQEPTSMAADMTQLRLLKHFLTDESFQPLLSPPRKGSRLSASQLVDMAMDCEYLMTEILAVSATHLALVQPDQRATHRTHSARLHARAVALFSAEVVQAEARKPWLLAVVFFSWLVGMRMQGDWTLEEDTAARSRVLPRFFELVEVLRGVRAMTKTAWNGLTHGSEDFEILSEFMEQGLVLSTLKGKGTQTALVRLLVQDSLGLSDEVRAGCLEALNLLQVAIDAKLDRLATQDGDYTCMFVSFSWPQMVSQDFLDAAGAGRPEPMLVLAFFAVLLHWSRRIWVFGGTGRWLLNSISSSIGPGWERWLHWPQTMVGTCVPSSPSPGISGDVVEN</sequence>
<feature type="region of interest" description="Disordered" evidence="2">
    <location>
        <begin position="54"/>
        <end position="85"/>
    </location>
</feature>
<dbReference type="PANTHER" id="PTHR47784:SF4">
    <property type="entry name" value="ZN(II)2CYS6 TRANSCRIPTION FACTOR (EUROFUNG)"/>
    <property type="match status" value="1"/>
</dbReference>
<dbReference type="PROSITE" id="PS50048">
    <property type="entry name" value="ZN2_CY6_FUNGAL_2"/>
    <property type="match status" value="1"/>
</dbReference>
<dbReference type="EMBL" id="CP023323">
    <property type="protein sequence ID" value="ATY60488.1"/>
    <property type="molecule type" value="Genomic_DNA"/>
</dbReference>
<dbReference type="Pfam" id="PF00172">
    <property type="entry name" value="Zn_clus"/>
    <property type="match status" value="1"/>
</dbReference>
<evidence type="ECO:0000256" key="2">
    <source>
        <dbReference type="SAM" id="MobiDB-lite"/>
    </source>
</evidence>
<dbReference type="InterPro" id="IPR036864">
    <property type="entry name" value="Zn2-C6_fun-type_DNA-bd_sf"/>
</dbReference>
<evidence type="ECO:0000313" key="5">
    <source>
        <dbReference type="Proteomes" id="UP000323067"/>
    </source>
</evidence>
<dbReference type="VEuPathDB" id="FungiDB:CCM_03507"/>
<protein>
    <submittedName>
        <fullName evidence="4">C6 finger domain</fullName>
    </submittedName>
</protein>
<name>A0A2H4SBJ3_CORMI</name>
<feature type="domain" description="Zn(2)-C6 fungal-type" evidence="3">
    <location>
        <begin position="15"/>
        <end position="45"/>
    </location>
</feature>
<gene>
    <name evidence="4" type="ORF">A9K55_005480</name>
</gene>
<dbReference type="CDD" id="cd00067">
    <property type="entry name" value="GAL4"/>
    <property type="match status" value="1"/>
</dbReference>
<reference evidence="4 5" key="1">
    <citation type="journal article" date="2017" name="BMC Genomics">
        <title>Chromosome level assembly and secondary metabolite potential of the parasitic fungus Cordyceps militaris.</title>
        <authorList>
            <person name="Kramer G.J."/>
            <person name="Nodwell J.R."/>
        </authorList>
    </citation>
    <scope>NUCLEOTIDE SEQUENCE [LARGE SCALE GENOMIC DNA]</scope>
    <source>
        <strain evidence="4 5">ATCC 34164</strain>
    </source>
</reference>
<dbReference type="PROSITE" id="PS00463">
    <property type="entry name" value="ZN2_CY6_FUNGAL_1"/>
    <property type="match status" value="1"/>
</dbReference>
<dbReference type="Proteomes" id="UP000323067">
    <property type="component" value="Chromosome vi"/>
</dbReference>
<proteinExistence type="predicted"/>
<dbReference type="VEuPathDB" id="FungiDB:A9K55_005480"/>
<dbReference type="Gene3D" id="4.10.240.10">
    <property type="entry name" value="Zn(2)-C6 fungal-type DNA-binding domain"/>
    <property type="match status" value="1"/>
</dbReference>
<dbReference type="InterPro" id="IPR053157">
    <property type="entry name" value="Sterol_Uptake_Regulator"/>
</dbReference>